<dbReference type="PANTHER" id="PTHR20872">
    <property type="match status" value="1"/>
</dbReference>
<dbReference type="AlphaFoldDB" id="A0AAV2R782"/>
<dbReference type="Proteomes" id="UP001497623">
    <property type="component" value="Unassembled WGS sequence"/>
</dbReference>
<sequence length="239" mass="28038">NIGADLLELLGETKLQNMYIVQNKFTEGGRSISSKVWSTCRKANPQLRVHLMTEGNQEEGNNKSQIERVWQPGAPVKSIIYDSPYAKIITSEIMQIVTYYGRDLEVFAHKQLPRFHIPRHFHDRVDSSLLLLVRQCPYIHTLMIRENVSTATVLLIAYTAKNLQYFYVRCNAIVLKADWPYNPEWSPEFYSWLCKSSRSYEAMEREVSQILGHRWQALTDKQFRLVNFNVDKQYYMFSS</sequence>
<dbReference type="EMBL" id="CAXKWB010016230">
    <property type="protein sequence ID" value="CAL4115806.1"/>
    <property type="molecule type" value="Genomic_DNA"/>
</dbReference>
<evidence type="ECO:0000313" key="2">
    <source>
        <dbReference type="Proteomes" id="UP001497623"/>
    </source>
</evidence>
<accession>A0AAV2R782</accession>
<feature type="non-terminal residue" evidence="1">
    <location>
        <position position="1"/>
    </location>
</feature>
<protein>
    <submittedName>
        <fullName evidence="1">Uncharacterized protein</fullName>
    </submittedName>
</protein>
<dbReference type="InterPro" id="IPR032675">
    <property type="entry name" value="LRR_dom_sf"/>
</dbReference>
<organism evidence="1 2">
    <name type="scientific">Meganyctiphanes norvegica</name>
    <name type="common">Northern krill</name>
    <name type="synonym">Thysanopoda norvegica</name>
    <dbReference type="NCBI Taxonomy" id="48144"/>
    <lineage>
        <taxon>Eukaryota</taxon>
        <taxon>Metazoa</taxon>
        <taxon>Ecdysozoa</taxon>
        <taxon>Arthropoda</taxon>
        <taxon>Crustacea</taxon>
        <taxon>Multicrustacea</taxon>
        <taxon>Malacostraca</taxon>
        <taxon>Eumalacostraca</taxon>
        <taxon>Eucarida</taxon>
        <taxon>Euphausiacea</taxon>
        <taxon>Euphausiidae</taxon>
        <taxon>Meganyctiphanes</taxon>
    </lineage>
</organism>
<keyword evidence="2" id="KW-1185">Reference proteome</keyword>
<name>A0AAV2R782_MEGNR</name>
<dbReference type="PANTHER" id="PTHR20872:SF1">
    <property type="entry name" value="F-BOX DOMAIN-CONTAINING PROTEIN"/>
    <property type="match status" value="1"/>
</dbReference>
<evidence type="ECO:0000313" key="1">
    <source>
        <dbReference type="EMBL" id="CAL4115806.1"/>
    </source>
</evidence>
<comment type="caution">
    <text evidence="1">The sequence shown here is derived from an EMBL/GenBank/DDBJ whole genome shotgun (WGS) entry which is preliminary data.</text>
</comment>
<reference evidence="1 2" key="1">
    <citation type="submission" date="2024-05" db="EMBL/GenBank/DDBJ databases">
        <authorList>
            <person name="Wallberg A."/>
        </authorList>
    </citation>
    <scope>NUCLEOTIDE SEQUENCE [LARGE SCALE GENOMIC DNA]</scope>
</reference>
<gene>
    <name evidence="1" type="ORF">MNOR_LOCUS20744</name>
</gene>
<dbReference type="Gene3D" id="3.80.10.10">
    <property type="entry name" value="Ribonuclease Inhibitor"/>
    <property type="match status" value="1"/>
</dbReference>
<proteinExistence type="predicted"/>